<dbReference type="AlphaFoldDB" id="A0A1S2VMN5"/>
<dbReference type="CDD" id="cd07561">
    <property type="entry name" value="Peptidase_S41_CPP_like"/>
    <property type="match status" value="1"/>
</dbReference>
<keyword evidence="5" id="KW-1185">Reference proteome</keyword>
<name>A0A1S2VMN5_9BACT</name>
<dbReference type="InterPro" id="IPR036034">
    <property type="entry name" value="PDZ_sf"/>
</dbReference>
<dbReference type="GO" id="GO:0004175">
    <property type="term" value="F:endopeptidase activity"/>
    <property type="evidence" value="ECO:0007669"/>
    <property type="project" value="TreeGrafter"/>
</dbReference>
<reference evidence="4 5" key="1">
    <citation type="submission" date="2016-10" db="EMBL/GenBank/DDBJ databases">
        <title>Arsenicibacter rosenii gen. nov., sp. nov., an efficient arsenic-methylating bacterium isolated from an arsenic-contaminated paddy soil.</title>
        <authorList>
            <person name="Huang K."/>
        </authorList>
    </citation>
    <scope>NUCLEOTIDE SEQUENCE [LARGE SCALE GENOMIC DNA]</scope>
    <source>
        <strain evidence="4 5">SM-1</strain>
    </source>
</reference>
<dbReference type="SUPFAM" id="SSF52096">
    <property type="entry name" value="ClpP/crotonase"/>
    <property type="match status" value="1"/>
</dbReference>
<proteinExistence type="predicted"/>
<dbReference type="OrthoDB" id="7168509at2"/>
<dbReference type="Pfam" id="PF03572">
    <property type="entry name" value="Peptidase_S41"/>
    <property type="match status" value="1"/>
</dbReference>
<evidence type="ECO:0000313" key="4">
    <source>
        <dbReference type="EMBL" id="OIN60031.1"/>
    </source>
</evidence>
<dbReference type="PANTHER" id="PTHR32060:SF30">
    <property type="entry name" value="CARBOXY-TERMINAL PROCESSING PROTEASE CTPA"/>
    <property type="match status" value="1"/>
</dbReference>
<dbReference type="GO" id="GO:0008236">
    <property type="term" value="F:serine-type peptidase activity"/>
    <property type="evidence" value="ECO:0007669"/>
    <property type="project" value="InterPro"/>
</dbReference>
<dbReference type="PANTHER" id="PTHR32060">
    <property type="entry name" value="TAIL-SPECIFIC PROTEASE"/>
    <property type="match status" value="1"/>
</dbReference>
<gene>
    <name evidence="4" type="ORF">BLX24_04040</name>
</gene>
<dbReference type="GO" id="GO:0006508">
    <property type="term" value="P:proteolysis"/>
    <property type="evidence" value="ECO:0007669"/>
    <property type="project" value="InterPro"/>
</dbReference>
<evidence type="ECO:0000259" key="2">
    <source>
        <dbReference type="Pfam" id="PF17820"/>
    </source>
</evidence>
<dbReference type="InterPro" id="IPR029045">
    <property type="entry name" value="ClpP/crotonase-like_dom_sf"/>
</dbReference>
<feature type="domain" description="Tail specific protease" evidence="1">
    <location>
        <begin position="224"/>
        <end position="414"/>
    </location>
</feature>
<dbReference type="InterPro" id="IPR005151">
    <property type="entry name" value="Tail-specific_protease"/>
</dbReference>
<accession>A0A1S2VMN5</accession>
<dbReference type="GO" id="GO:0030288">
    <property type="term" value="C:outer membrane-bounded periplasmic space"/>
    <property type="evidence" value="ECO:0007669"/>
    <property type="project" value="TreeGrafter"/>
</dbReference>
<dbReference type="GO" id="GO:0007165">
    <property type="term" value="P:signal transduction"/>
    <property type="evidence" value="ECO:0007669"/>
    <property type="project" value="TreeGrafter"/>
</dbReference>
<evidence type="ECO:0000259" key="1">
    <source>
        <dbReference type="Pfam" id="PF03572"/>
    </source>
</evidence>
<dbReference type="Proteomes" id="UP000181790">
    <property type="component" value="Unassembled WGS sequence"/>
</dbReference>
<feature type="domain" description="Peptidase S41 N-terminal" evidence="3">
    <location>
        <begin position="47"/>
        <end position="99"/>
    </location>
</feature>
<dbReference type="RefSeq" id="WP_071501828.1">
    <property type="nucleotide sequence ID" value="NZ_MORL01000002.1"/>
</dbReference>
<protein>
    <submittedName>
        <fullName evidence="4">Peptidase S41</fullName>
    </submittedName>
</protein>
<dbReference type="InterPro" id="IPR041489">
    <property type="entry name" value="PDZ_6"/>
</dbReference>
<comment type="caution">
    <text evidence="4">The sequence shown here is derived from an EMBL/GenBank/DDBJ whole genome shotgun (WGS) entry which is preliminary data.</text>
</comment>
<dbReference type="Pfam" id="PF17820">
    <property type="entry name" value="PDZ_6"/>
    <property type="match status" value="1"/>
</dbReference>
<dbReference type="SUPFAM" id="SSF50156">
    <property type="entry name" value="PDZ domain-like"/>
    <property type="match status" value="1"/>
</dbReference>
<evidence type="ECO:0000259" key="3">
    <source>
        <dbReference type="Pfam" id="PF18294"/>
    </source>
</evidence>
<sequence length="484" mass="52811">MHTNVSLRHVWVLGLLAVSTWVVTGCKKADDAVTPEPDPTLVQNGLVNNWILDNMRDLYYWNDKIPASPDTTLAPADFFDSILYKYDATLRPDGDRFSWIEDDSQSLEAELSGQTKTTGMEFTLYLRSAGSDAVIAQVLYVLPNSPAAKAGIVRGDIISKVNGTALNKTNYYSLLFQQTSFTFGLAKVSNGTLADTDDTRSVTAETFQEDPVFLDSVYTVNGRKVGYLMYNLFTQAPYGSSGTQYDNEVDAVFASFKAQGVTELILDLRYNGGGDERSAINLASLIGKNVDNTKEFFHEEYNSQVTQYLKSQYGSSVFVNNFANKAQSIGASLNRVFVLTTDWTASASELIINGLKPYMSVITIGTATYGKNVGSTTISDDTGKIKWGLQPIIVKAYNSLGQSDYTGGFAPTVEIEEPIVLKPLGDINEDLLSTALQQISGTGSGRFGIRDNNPLTVIGSSVQRKAGGSNFFVHLKSLPVKSRQ</sequence>
<dbReference type="Pfam" id="PF18294">
    <property type="entry name" value="Pept_S41_N"/>
    <property type="match status" value="1"/>
</dbReference>
<evidence type="ECO:0000313" key="5">
    <source>
        <dbReference type="Proteomes" id="UP000181790"/>
    </source>
</evidence>
<dbReference type="EMBL" id="MORL01000002">
    <property type="protein sequence ID" value="OIN60031.1"/>
    <property type="molecule type" value="Genomic_DNA"/>
</dbReference>
<dbReference type="InterPro" id="IPR041613">
    <property type="entry name" value="Pept_S41_N"/>
</dbReference>
<feature type="domain" description="PDZ" evidence="2">
    <location>
        <begin position="138"/>
        <end position="170"/>
    </location>
</feature>
<dbReference type="Gene3D" id="2.30.42.10">
    <property type="match status" value="1"/>
</dbReference>
<dbReference type="Gene3D" id="3.30.750.170">
    <property type="match status" value="1"/>
</dbReference>
<organism evidence="4 5">
    <name type="scientific">Arsenicibacter rosenii</name>
    <dbReference type="NCBI Taxonomy" id="1750698"/>
    <lineage>
        <taxon>Bacteria</taxon>
        <taxon>Pseudomonadati</taxon>
        <taxon>Bacteroidota</taxon>
        <taxon>Cytophagia</taxon>
        <taxon>Cytophagales</taxon>
        <taxon>Spirosomataceae</taxon>
        <taxon>Arsenicibacter</taxon>
    </lineage>
</organism>
<dbReference type="Gene3D" id="3.90.226.10">
    <property type="entry name" value="2-enoyl-CoA Hydratase, Chain A, domain 1"/>
    <property type="match status" value="1"/>
</dbReference>